<evidence type="ECO:0000256" key="8">
    <source>
        <dbReference type="SAM" id="MobiDB-lite"/>
    </source>
</evidence>
<gene>
    <name evidence="9" type="ORF">SPSK_05541</name>
</gene>
<keyword evidence="3" id="KW-0507">mRNA processing</keyword>
<dbReference type="InterPro" id="IPR008409">
    <property type="entry name" value="SPF27"/>
</dbReference>
<dbReference type="Proteomes" id="UP000033710">
    <property type="component" value="Unassembled WGS sequence"/>
</dbReference>
<reference evidence="9 10" key="1">
    <citation type="journal article" date="2014" name="BMC Genomics">
        <title>Comparative genomics of the major fungal agents of human and animal Sporotrichosis: Sporothrix schenckii and Sporothrix brasiliensis.</title>
        <authorList>
            <person name="Teixeira M.M."/>
            <person name="de Almeida L.G."/>
            <person name="Kubitschek-Barreira P."/>
            <person name="Alves F.L."/>
            <person name="Kioshima E.S."/>
            <person name="Abadio A.K."/>
            <person name="Fernandes L."/>
            <person name="Derengowski L.S."/>
            <person name="Ferreira K.S."/>
            <person name="Souza R.C."/>
            <person name="Ruiz J.C."/>
            <person name="de Andrade N.C."/>
            <person name="Paes H.C."/>
            <person name="Nicola A.M."/>
            <person name="Albuquerque P."/>
            <person name="Gerber A.L."/>
            <person name="Martins V.P."/>
            <person name="Peconick L.D."/>
            <person name="Neto A.V."/>
            <person name="Chaucanez C.B."/>
            <person name="Silva P.A."/>
            <person name="Cunha O.L."/>
            <person name="de Oliveira F.F."/>
            <person name="dos Santos T.C."/>
            <person name="Barros A.L."/>
            <person name="Soares M.A."/>
            <person name="de Oliveira L.M."/>
            <person name="Marini M.M."/>
            <person name="Villalobos-Duno H."/>
            <person name="Cunha M.M."/>
            <person name="de Hoog S."/>
            <person name="da Silveira J.F."/>
            <person name="Henrissat B."/>
            <person name="Nino-Vega G.A."/>
            <person name="Cisalpino P.S."/>
            <person name="Mora-Montes H.M."/>
            <person name="Almeida S.R."/>
            <person name="Stajich J.E."/>
            <person name="Lopes-Bezerra L.M."/>
            <person name="Vasconcelos A.T."/>
            <person name="Felipe M.S."/>
        </authorList>
    </citation>
    <scope>NUCLEOTIDE SEQUENCE [LARGE SCALE GENOMIC DNA]</scope>
    <source>
        <strain evidence="9 10">1099-18</strain>
    </source>
</reference>
<dbReference type="GO" id="GO:0008380">
    <property type="term" value="P:RNA splicing"/>
    <property type="evidence" value="ECO:0007669"/>
    <property type="project" value="UniProtKB-KW"/>
</dbReference>
<evidence type="ECO:0000313" key="10">
    <source>
        <dbReference type="Proteomes" id="UP000033710"/>
    </source>
</evidence>
<dbReference type="AlphaFoldDB" id="A0A0F2LXC1"/>
<dbReference type="OrthoDB" id="205794at2759"/>
<dbReference type="GO" id="GO:0000974">
    <property type="term" value="C:Prp19 complex"/>
    <property type="evidence" value="ECO:0007669"/>
    <property type="project" value="TreeGrafter"/>
</dbReference>
<keyword evidence="6" id="KW-0539">Nucleus</keyword>
<dbReference type="VEuPathDB" id="FungiDB:SPSK_05541"/>
<feature type="region of interest" description="Disordered" evidence="8">
    <location>
        <begin position="1"/>
        <end position="20"/>
    </location>
</feature>
<comment type="caution">
    <text evidence="9">The sequence shown here is derived from an EMBL/GenBank/DDBJ whole genome shotgun (WGS) entry which is preliminary data.</text>
</comment>
<evidence type="ECO:0000256" key="2">
    <source>
        <dbReference type="ARBA" id="ARBA00010788"/>
    </source>
</evidence>
<dbReference type="EMBL" id="AXCR01000012">
    <property type="protein sequence ID" value="KJR81150.1"/>
    <property type="molecule type" value="Genomic_DNA"/>
</dbReference>
<evidence type="ECO:0000313" key="9">
    <source>
        <dbReference type="EMBL" id="KJR81150.1"/>
    </source>
</evidence>
<keyword evidence="5" id="KW-0508">mRNA splicing</keyword>
<evidence type="ECO:0000256" key="5">
    <source>
        <dbReference type="ARBA" id="ARBA00023187"/>
    </source>
</evidence>
<accession>A0A0F2LXC1</accession>
<organism evidence="9 10">
    <name type="scientific">Sporothrix schenckii 1099-18</name>
    <dbReference type="NCBI Taxonomy" id="1397361"/>
    <lineage>
        <taxon>Eukaryota</taxon>
        <taxon>Fungi</taxon>
        <taxon>Dikarya</taxon>
        <taxon>Ascomycota</taxon>
        <taxon>Pezizomycotina</taxon>
        <taxon>Sordariomycetes</taxon>
        <taxon>Sordariomycetidae</taxon>
        <taxon>Ophiostomatales</taxon>
        <taxon>Ophiostomataceae</taxon>
        <taxon>Sporothrix</taxon>
    </lineage>
</organism>
<evidence type="ECO:0000256" key="3">
    <source>
        <dbReference type="ARBA" id="ARBA00022664"/>
    </source>
</evidence>
<evidence type="ECO:0000256" key="6">
    <source>
        <dbReference type="ARBA" id="ARBA00023242"/>
    </source>
</evidence>
<comment type="subcellular location">
    <subcellularLocation>
        <location evidence="1">Nucleus</location>
    </subcellularLocation>
</comment>
<dbReference type="KEGG" id="ssck:SPSK_05541"/>
<dbReference type="GeneID" id="27667562"/>
<dbReference type="Pfam" id="PF05700">
    <property type="entry name" value="BCAS2"/>
    <property type="match status" value="1"/>
</dbReference>
<evidence type="ECO:0000256" key="1">
    <source>
        <dbReference type="ARBA" id="ARBA00004123"/>
    </source>
</evidence>
<evidence type="ECO:0000256" key="7">
    <source>
        <dbReference type="SAM" id="Coils"/>
    </source>
</evidence>
<dbReference type="PANTHER" id="PTHR13296:SF0">
    <property type="entry name" value="PRE-MRNA-SPLICING FACTOR SPF27"/>
    <property type="match status" value="1"/>
</dbReference>
<evidence type="ECO:0000256" key="4">
    <source>
        <dbReference type="ARBA" id="ARBA00022728"/>
    </source>
</evidence>
<sequence length="229" mass="25622">MPYITSVHESLPYVDPEPTPEQRAAAEALVAQERTTVPDDPHHALLRPPYEPKLTPAMQAEVARVAANHTAEAKDDKKKQTQLSAIDLSRYEVDDDDDDDDEGAAGSDAAALRTRLTRAYTSQTYLRGRRAHLALLDSYGKNAWLVGNWQTEADLRALEADLAETRKDIDLVTLRRQRAQNEAAGELRSLEETWRTGVGRVLETEAAAEELRLRILDARRQRAENGEDV</sequence>
<feature type="coiled-coil region" evidence="7">
    <location>
        <begin position="148"/>
        <end position="221"/>
    </location>
</feature>
<dbReference type="GO" id="GO:0006397">
    <property type="term" value="P:mRNA processing"/>
    <property type="evidence" value="ECO:0007669"/>
    <property type="project" value="UniProtKB-KW"/>
</dbReference>
<dbReference type="GO" id="GO:0071013">
    <property type="term" value="C:catalytic step 2 spliceosome"/>
    <property type="evidence" value="ECO:0007669"/>
    <property type="project" value="TreeGrafter"/>
</dbReference>
<dbReference type="PANTHER" id="PTHR13296">
    <property type="entry name" value="BCAS2 PROTEIN"/>
    <property type="match status" value="1"/>
</dbReference>
<protein>
    <submittedName>
        <fullName evidence="9">Pre-mRNA-splicing factor SPF27</fullName>
    </submittedName>
</protein>
<reference evidence="9 10" key="2">
    <citation type="journal article" date="2015" name="Eukaryot. Cell">
        <title>Asexual propagation of a virulent clone complex in a human and feline outbreak of sporotrichosis.</title>
        <authorList>
            <person name="Teixeira Mde M."/>
            <person name="Rodrigues A.M."/>
            <person name="Tsui C.K."/>
            <person name="de Almeida L.G."/>
            <person name="Van Diepeningen A.D."/>
            <person name="van den Ende B.G."/>
            <person name="Fernandes G.F."/>
            <person name="Kano R."/>
            <person name="Hamelin R.C."/>
            <person name="Lopes-Bezerra L.M."/>
            <person name="Vasconcelos A.T."/>
            <person name="de Hoog S."/>
            <person name="de Camargo Z.P."/>
            <person name="Felipe M.S."/>
        </authorList>
    </citation>
    <scope>NUCLEOTIDE SEQUENCE [LARGE SCALE GENOMIC DNA]</scope>
    <source>
        <strain evidence="9 10">1099-18</strain>
    </source>
</reference>
<comment type="similarity">
    <text evidence="2">Belongs to the SPF27 family.</text>
</comment>
<dbReference type="GO" id="GO:0071011">
    <property type="term" value="C:precatalytic spliceosome"/>
    <property type="evidence" value="ECO:0007669"/>
    <property type="project" value="TreeGrafter"/>
</dbReference>
<proteinExistence type="inferred from homology"/>
<keyword evidence="4" id="KW-0747">Spliceosome</keyword>
<keyword evidence="7" id="KW-0175">Coiled coil</keyword>
<name>A0A0F2LXC1_SPOSC</name>
<dbReference type="RefSeq" id="XP_016583826.1">
    <property type="nucleotide sequence ID" value="XM_016732285.1"/>
</dbReference>